<evidence type="ECO:0000313" key="1">
    <source>
        <dbReference type="EMBL" id="GHB32363.1"/>
    </source>
</evidence>
<dbReference type="EMBL" id="BMVO01000044">
    <property type="protein sequence ID" value="GHB32363.1"/>
    <property type="molecule type" value="Genomic_DNA"/>
</dbReference>
<reference evidence="2" key="1">
    <citation type="journal article" date="2019" name="Int. J. Syst. Evol. Microbiol.">
        <title>The Global Catalogue of Microorganisms (GCM) 10K type strain sequencing project: providing services to taxonomists for standard genome sequencing and annotation.</title>
        <authorList>
            <consortium name="The Broad Institute Genomics Platform"/>
            <consortium name="The Broad Institute Genome Sequencing Center for Infectious Disease"/>
            <person name="Wu L."/>
            <person name="Ma J."/>
        </authorList>
    </citation>
    <scope>NUCLEOTIDE SEQUENCE [LARGE SCALE GENOMIC DNA]</scope>
    <source>
        <strain evidence="2">JCM 4737</strain>
    </source>
</reference>
<protein>
    <submittedName>
        <fullName evidence="1">Uncharacterized protein</fullName>
    </submittedName>
</protein>
<sequence length="51" mass="5346">MVGEFGVGAERHDLAYVELFAPGQFAFPDRIRLHRDADPCGGGAGGLTAVT</sequence>
<proteinExistence type="predicted"/>
<name>A0ABQ3EBA0_9ACTN</name>
<organism evidence="1 2">
    <name type="scientific">Streptomyces chryseus</name>
    <dbReference type="NCBI Taxonomy" id="68186"/>
    <lineage>
        <taxon>Bacteria</taxon>
        <taxon>Bacillati</taxon>
        <taxon>Actinomycetota</taxon>
        <taxon>Actinomycetes</taxon>
        <taxon>Kitasatosporales</taxon>
        <taxon>Streptomycetaceae</taxon>
        <taxon>Streptomyces</taxon>
    </lineage>
</organism>
<gene>
    <name evidence="1" type="ORF">GCM10010346_64640</name>
</gene>
<evidence type="ECO:0000313" key="2">
    <source>
        <dbReference type="Proteomes" id="UP000599437"/>
    </source>
</evidence>
<comment type="caution">
    <text evidence="1">The sequence shown here is derived from an EMBL/GenBank/DDBJ whole genome shotgun (WGS) entry which is preliminary data.</text>
</comment>
<accession>A0ABQ3EBA0</accession>
<dbReference type="Proteomes" id="UP000599437">
    <property type="component" value="Unassembled WGS sequence"/>
</dbReference>
<keyword evidence="2" id="KW-1185">Reference proteome</keyword>